<gene>
    <name evidence="1" type="ORF">I302_106993</name>
</gene>
<dbReference type="Proteomes" id="UP000092730">
    <property type="component" value="Chromosome 5"/>
</dbReference>
<dbReference type="GeneID" id="90824442"/>
<dbReference type="RefSeq" id="XP_065726459.1">
    <property type="nucleotide sequence ID" value="XM_065870387.1"/>
</dbReference>
<proteinExistence type="predicted"/>
<keyword evidence="2" id="KW-1185">Reference proteome</keyword>
<dbReference type="AlphaFoldDB" id="A0AAJ8KCW1"/>
<accession>A0AAJ8KCW1</accession>
<evidence type="ECO:0000313" key="2">
    <source>
        <dbReference type="Proteomes" id="UP000092730"/>
    </source>
</evidence>
<protein>
    <submittedName>
        <fullName evidence="1">Uncharacterized protein</fullName>
    </submittedName>
</protein>
<sequence>MYPEGEYLKEKTGCNSVRITNTVSPEQGVPVALYQISDTDGQSVNTKIGTAVARFASEYAIDVEIPDFIYLPDSYRTQEQFEGKDVTLTQLETWQELMPNISRIEAVADLYGKNGRPGWEIDTWLKQDSARVSADSIDPTSNTIVSIDKNTLSAEPFLLRLKERDSKPIEYISVLAKTHARRSIVYSEFKWEAQPLAAD</sequence>
<reference evidence="1" key="2">
    <citation type="submission" date="2024-02" db="EMBL/GenBank/DDBJ databases">
        <title>Comparative genomics of Cryptococcus and Kwoniella reveals pathogenesis evolution and contrasting modes of karyotype evolution via chromosome fusion or intercentromeric recombination.</title>
        <authorList>
            <person name="Coelho M.A."/>
            <person name="David-Palma M."/>
            <person name="Shea T."/>
            <person name="Bowers K."/>
            <person name="McGinley-Smith S."/>
            <person name="Mohammad A.W."/>
            <person name="Gnirke A."/>
            <person name="Yurkov A.M."/>
            <person name="Nowrousian M."/>
            <person name="Sun S."/>
            <person name="Cuomo C.A."/>
            <person name="Heitman J."/>
        </authorList>
    </citation>
    <scope>NUCLEOTIDE SEQUENCE</scope>
    <source>
        <strain evidence="1">CBS 10118</strain>
    </source>
</reference>
<name>A0AAJ8KCW1_9TREE</name>
<dbReference type="KEGG" id="kbi:90824442"/>
<evidence type="ECO:0000313" key="1">
    <source>
        <dbReference type="EMBL" id="WVW84957.1"/>
    </source>
</evidence>
<dbReference type="EMBL" id="CP144545">
    <property type="protein sequence ID" value="WVW84957.1"/>
    <property type="molecule type" value="Genomic_DNA"/>
</dbReference>
<reference evidence="1" key="1">
    <citation type="submission" date="2013-07" db="EMBL/GenBank/DDBJ databases">
        <authorList>
            <consortium name="The Broad Institute Genome Sequencing Platform"/>
            <person name="Cuomo C."/>
            <person name="Litvintseva A."/>
            <person name="Chen Y."/>
            <person name="Heitman J."/>
            <person name="Sun S."/>
            <person name="Springer D."/>
            <person name="Dromer F."/>
            <person name="Young S.K."/>
            <person name="Zeng Q."/>
            <person name="Gargeya S."/>
            <person name="Fitzgerald M."/>
            <person name="Abouelleil A."/>
            <person name="Alvarado L."/>
            <person name="Berlin A.M."/>
            <person name="Chapman S.B."/>
            <person name="Dewar J."/>
            <person name="Goldberg J."/>
            <person name="Griggs A."/>
            <person name="Gujja S."/>
            <person name="Hansen M."/>
            <person name="Howarth C."/>
            <person name="Imamovic A."/>
            <person name="Larimer J."/>
            <person name="McCowan C."/>
            <person name="Murphy C."/>
            <person name="Pearson M."/>
            <person name="Priest M."/>
            <person name="Roberts A."/>
            <person name="Saif S."/>
            <person name="Shea T."/>
            <person name="Sykes S."/>
            <person name="Wortman J."/>
            <person name="Nusbaum C."/>
            <person name="Birren B."/>
        </authorList>
    </citation>
    <scope>NUCLEOTIDE SEQUENCE</scope>
    <source>
        <strain evidence="1">CBS 10118</strain>
    </source>
</reference>
<organism evidence="1 2">
    <name type="scientific">Kwoniella bestiolae CBS 10118</name>
    <dbReference type="NCBI Taxonomy" id="1296100"/>
    <lineage>
        <taxon>Eukaryota</taxon>
        <taxon>Fungi</taxon>
        <taxon>Dikarya</taxon>
        <taxon>Basidiomycota</taxon>
        <taxon>Agaricomycotina</taxon>
        <taxon>Tremellomycetes</taxon>
        <taxon>Tremellales</taxon>
        <taxon>Cryptococcaceae</taxon>
        <taxon>Kwoniella</taxon>
    </lineage>
</organism>